<gene>
    <name evidence="1" type="ORF">ACFPOC_18450</name>
</gene>
<keyword evidence="2" id="KW-1185">Reference proteome</keyword>
<comment type="caution">
    <text evidence="1">The sequence shown here is derived from an EMBL/GenBank/DDBJ whole genome shotgun (WGS) entry which is preliminary data.</text>
</comment>
<dbReference type="RefSeq" id="WP_209843586.1">
    <property type="nucleotide sequence ID" value="NZ_JAGGJP010000041.1"/>
</dbReference>
<evidence type="ECO:0000313" key="1">
    <source>
        <dbReference type="EMBL" id="MFC5568384.1"/>
    </source>
</evidence>
<reference evidence="2" key="1">
    <citation type="journal article" date="2019" name="Int. J. Syst. Evol. Microbiol.">
        <title>The Global Catalogue of Microorganisms (GCM) 10K type strain sequencing project: providing services to taxonomists for standard genome sequencing and annotation.</title>
        <authorList>
            <consortium name="The Broad Institute Genomics Platform"/>
            <consortium name="The Broad Institute Genome Sequencing Center for Infectious Disease"/>
            <person name="Wu L."/>
            <person name="Ma J."/>
        </authorList>
    </citation>
    <scope>NUCLEOTIDE SEQUENCE [LARGE SCALE GENOMIC DNA]</scope>
    <source>
        <strain evidence="2">KACC 11588</strain>
    </source>
</reference>
<proteinExistence type="predicted"/>
<sequence length="79" mass="8813">MVDLAKLKGKGAPPPAEAVPDVIQSDQREEPVQMVAIQFRVPPSVFAEFSEAAGREFGFTKGAKSNLFLKMWDEYKKTR</sequence>
<evidence type="ECO:0000313" key="2">
    <source>
        <dbReference type="Proteomes" id="UP001596056"/>
    </source>
</evidence>
<organism evidence="1 2">
    <name type="scientific">Rubellimicrobium aerolatum</name>
    <dbReference type="NCBI Taxonomy" id="490979"/>
    <lineage>
        <taxon>Bacteria</taxon>
        <taxon>Pseudomonadati</taxon>
        <taxon>Pseudomonadota</taxon>
        <taxon>Alphaproteobacteria</taxon>
        <taxon>Rhodobacterales</taxon>
        <taxon>Roseobacteraceae</taxon>
        <taxon>Rubellimicrobium</taxon>
    </lineage>
</organism>
<dbReference type="EMBL" id="JBHSNA010000042">
    <property type="protein sequence ID" value="MFC5568384.1"/>
    <property type="molecule type" value="Genomic_DNA"/>
</dbReference>
<accession>A0ABW0SI61</accession>
<dbReference type="Proteomes" id="UP001596056">
    <property type="component" value="Unassembled WGS sequence"/>
</dbReference>
<protein>
    <submittedName>
        <fullName evidence="1">Uncharacterized protein</fullName>
    </submittedName>
</protein>
<name>A0ABW0SI61_9RHOB</name>